<accession>A0A1S1NH60</accession>
<dbReference type="GO" id="GO:0008726">
    <property type="term" value="F:alkanesulfonate monooxygenase activity"/>
    <property type="evidence" value="ECO:0007669"/>
    <property type="project" value="TreeGrafter"/>
</dbReference>
<gene>
    <name evidence="6" type="ORF">BKN37_16450</name>
</gene>
<dbReference type="Gene3D" id="3.20.20.30">
    <property type="entry name" value="Luciferase-like domain"/>
    <property type="match status" value="1"/>
</dbReference>
<dbReference type="SUPFAM" id="SSF51679">
    <property type="entry name" value="Bacterial luciferase-like"/>
    <property type="match status" value="1"/>
</dbReference>
<keyword evidence="3" id="KW-0560">Oxidoreductase</keyword>
<dbReference type="Proteomes" id="UP000179734">
    <property type="component" value="Unassembled WGS sequence"/>
</dbReference>
<proteinExistence type="predicted"/>
<keyword evidence="4" id="KW-0503">Monooxygenase</keyword>
<dbReference type="GO" id="GO:0046306">
    <property type="term" value="P:alkanesulfonate catabolic process"/>
    <property type="evidence" value="ECO:0007669"/>
    <property type="project" value="TreeGrafter"/>
</dbReference>
<evidence type="ECO:0000259" key="5">
    <source>
        <dbReference type="Pfam" id="PF00296"/>
    </source>
</evidence>
<name>A0A1S1NH60_9MYCO</name>
<organism evidence="6 7">
    <name type="scientific">Mycobacterium talmoniae</name>
    <dbReference type="NCBI Taxonomy" id="1858794"/>
    <lineage>
        <taxon>Bacteria</taxon>
        <taxon>Bacillati</taxon>
        <taxon>Actinomycetota</taxon>
        <taxon>Actinomycetes</taxon>
        <taxon>Mycobacteriales</taxon>
        <taxon>Mycobacteriaceae</taxon>
        <taxon>Mycobacterium</taxon>
    </lineage>
</organism>
<dbReference type="RefSeq" id="WP_071027754.1">
    <property type="nucleotide sequence ID" value="NZ_MLQM01000094.1"/>
</dbReference>
<protein>
    <submittedName>
        <fullName evidence="6">NADP oxidoreductase</fullName>
    </submittedName>
</protein>
<keyword evidence="1" id="KW-0285">Flavoprotein</keyword>
<feature type="domain" description="Luciferase-like" evidence="5">
    <location>
        <begin position="14"/>
        <end position="178"/>
    </location>
</feature>
<evidence type="ECO:0000313" key="6">
    <source>
        <dbReference type="EMBL" id="OHV01760.1"/>
    </source>
</evidence>
<dbReference type="AlphaFoldDB" id="A0A1S1NH60"/>
<dbReference type="InterPro" id="IPR036661">
    <property type="entry name" value="Luciferase-like_sf"/>
</dbReference>
<evidence type="ECO:0000256" key="3">
    <source>
        <dbReference type="ARBA" id="ARBA00023002"/>
    </source>
</evidence>
<dbReference type="Pfam" id="PF00296">
    <property type="entry name" value="Bac_luciferase"/>
    <property type="match status" value="1"/>
</dbReference>
<dbReference type="InterPro" id="IPR050172">
    <property type="entry name" value="SsuD_RutA_monooxygenase"/>
</dbReference>
<reference evidence="6 7" key="1">
    <citation type="submission" date="2016-10" db="EMBL/GenBank/DDBJ databases">
        <title>Genome sequence of Mycobacterium talmonii.</title>
        <authorList>
            <person name="Greninger A.L."/>
            <person name="Elliott B."/>
            <person name="Vasireddy S."/>
            <person name="Vasireddy R."/>
        </authorList>
    </citation>
    <scope>NUCLEOTIDE SEQUENCE [LARGE SCALE GENOMIC DNA]</scope>
    <source>
        <strain evidence="7">NE-TNMC-100812</strain>
    </source>
</reference>
<evidence type="ECO:0000313" key="7">
    <source>
        <dbReference type="Proteomes" id="UP000179734"/>
    </source>
</evidence>
<evidence type="ECO:0000256" key="4">
    <source>
        <dbReference type="ARBA" id="ARBA00023033"/>
    </source>
</evidence>
<comment type="caution">
    <text evidence="6">The sequence shown here is derived from an EMBL/GenBank/DDBJ whole genome shotgun (WGS) entry which is preliminary data.</text>
</comment>
<dbReference type="PANTHER" id="PTHR42847">
    <property type="entry name" value="ALKANESULFONATE MONOOXYGENASE"/>
    <property type="match status" value="1"/>
</dbReference>
<keyword evidence="7" id="KW-1185">Reference proteome</keyword>
<dbReference type="EMBL" id="MLQM01000094">
    <property type="protein sequence ID" value="OHV01760.1"/>
    <property type="molecule type" value="Genomic_DNA"/>
</dbReference>
<keyword evidence="2" id="KW-0288">FMN</keyword>
<evidence type="ECO:0000256" key="1">
    <source>
        <dbReference type="ARBA" id="ARBA00022630"/>
    </source>
</evidence>
<dbReference type="InterPro" id="IPR011251">
    <property type="entry name" value="Luciferase-like_dom"/>
</dbReference>
<sequence length="301" mass="31914">MPEWFLFLPQVRLPVADLVTRAQHAEASGFDGVAFIDHLEAPGQPAENIWEAMGIASWVAAKTDRLTIGHLVLCDAFRHPAVLAKQAVTLSAASGGRFELGLGAGSWPAEFTRFEVGQQDPVARVKQLERHLELIAQYWGRGGEPAQAPLPAHPIPLVLGGTGPKMMALVRRHAQWWNLPCNHVDKLPRLAPAAAPARVSVQQMVGFVGAGADPVSVREVSARRFGHLGSGLVCGAAAELVDYFTGLVDAGVERFYVWFADFAAPATLAEFGETVITAVAGGAGPPSAPSAAGRTDRAAPR</sequence>
<evidence type="ECO:0000256" key="2">
    <source>
        <dbReference type="ARBA" id="ARBA00022643"/>
    </source>
</evidence>
<dbReference type="PANTHER" id="PTHR42847:SF4">
    <property type="entry name" value="ALKANESULFONATE MONOOXYGENASE-RELATED"/>
    <property type="match status" value="1"/>
</dbReference>